<accession>A0A347WKE4</accession>
<dbReference type="Pfam" id="PF01476">
    <property type="entry name" value="LysM"/>
    <property type="match status" value="2"/>
</dbReference>
<feature type="compositionally biased region" description="Polar residues" evidence="1">
    <location>
        <begin position="1"/>
        <end position="31"/>
    </location>
</feature>
<feature type="domain" description="LysM" evidence="2">
    <location>
        <begin position="98"/>
        <end position="123"/>
    </location>
</feature>
<dbReference type="Proteomes" id="UP000263232">
    <property type="component" value="Chromosome"/>
</dbReference>
<sequence length="123" mass="13304">MHVATPTTQAPANNQSVPQQTANQSHATNKTYRGDYLNRIAQQNGVTVAQLKQWNNLSSNLIHPGDRLVVSAPSSTQTATSAPQTTPTTPASQQTPAKSYTVRPDDYLYRIASANGVTVERLK</sequence>
<name>A0A347WKE4_9LACT</name>
<dbReference type="AlphaFoldDB" id="A0A347WKE4"/>
<dbReference type="CDD" id="cd00118">
    <property type="entry name" value="LysM"/>
    <property type="match status" value="2"/>
</dbReference>
<protein>
    <recommendedName>
        <fullName evidence="2">LysM domain-containing protein</fullName>
    </recommendedName>
</protein>
<evidence type="ECO:0000313" key="4">
    <source>
        <dbReference type="Proteomes" id="UP000263232"/>
    </source>
</evidence>
<dbReference type="PROSITE" id="PS51782">
    <property type="entry name" value="LYSM"/>
    <property type="match status" value="2"/>
</dbReference>
<feature type="compositionally biased region" description="Low complexity" evidence="1">
    <location>
        <begin position="71"/>
        <end position="97"/>
    </location>
</feature>
<evidence type="ECO:0000313" key="3">
    <source>
        <dbReference type="EMBL" id="AXY25551.1"/>
    </source>
</evidence>
<dbReference type="SUPFAM" id="SSF54106">
    <property type="entry name" value="LysM domain"/>
    <property type="match status" value="1"/>
</dbReference>
<gene>
    <name evidence="3" type="ORF">CL176_05830</name>
</gene>
<dbReference type="InterPro" id="IPR036779">
    <property type="entry name" value="LysM_dom_sf"/>
</dbReference>
<feature type="region of interest" description="Disordered" evidence="1">
    <location>
        <begin position="1"/>
        <end position="34"/>
    </location>
</feature>
<feature type="region of interest" description="Disordered" evidence="1">
    <location>
        <begin position="70"/>
        <end position="103"/>
    </location>
</feature>
<dbReference type="Gene3D" id="3.10.350.10">
    <property type="entry name" value="LysM domain"/>
    <property type="match status" value="2"/>
</dbReference>
<evidence type="ECO:0000256" key="1">
    <source>
        <dbReference type="SAM" id="MobiDB-lite"/>
    </source>
</evidence>
<dbReference type="RefSeq" id="WP_118990453.1">
    <property type="nucleotide sequence ID" value="NZ_CP023434.1"/>
</dbReference>
<reference evidence="3 4" key="1">
    <citation type="submission" date="2017-09" db="EMBL/GenBank/DDBJ databases">
        <title>Complete genome sequence of Oxytococcus suis strain ZY16052.</title>
        <authorList>
            <person name="Li F."/>
        </authorList>
    </citation>
    <scope>NUCLEOTIDE SEQUENCE [LARGE SCALE GENOMIC DNA]</scope>
    <source>
        <strain evidence="3 4">ZY16052</strain>
    </source>
</reference>
<proteinExistence type="predicted"/>
<dbReference type="OrthoDB" id="2145421at2"/>
<dbReference type="KEGG" id="abae:CL176_05830"/>
<evidence type="ECO:0000259" key="2">
    <source>
        <dbReference type="PROSITE" id="PS51782"/>
    </source>
</evidence>
<organism evidence="3 4">
    <name type="scientific">Suicoccus acidiformans</name>
    <dbReference type="NCBI Taxonomy" id="2036206"/>
    <lineage>
        <taxon>Bacteria</taxon>
        <taxon>Bacillati</taxon>
        <taxon>Bacillota</taxon>
        <taxon>Bacilli</taxon>
        <taxon>Lactobacillales</taxon>
        <taxon>Aerococcaceae</taxon>
        <taxon>Suicoccus</taxon>
    </lineage>
</organism>
<keyword evidence="4" id="KW-1185">Reference proteome</keyword>
<dbReference type="EMBL" id="CP023434">
    <property type="protein sequence ID" value="AXY25551.1"/>
    <property type="molecule type" value="Genomic_DNA"/>
</dbReference>
<feature type="domain" description="LysM" evidence="2">
    <location>
        <begin position="27"/>
        <end position="70"/>
    </location>
</feature>
<dbReference type="InterPro" id="IPR018392">
    <property type="entry name" value="LysM"/>
</dbReference>
<dbReference type="SMART" id="SM00257">
    <property type="entry name" value="LysM"/>
    <property type="match status" value="1"/>
</dbReference>